<dbReference type="SMART" id="SM00053">
    <property type="entry name" value="DYNc"/>
    <property type="match status" value="1"/>
</dbReference>
<dbReference type="InterPro" id="IPR030381">
    <property type="entry name" value="G_DYNAMIN_dom"/>
</dbReference>
<dbReference type="PROSITE" id="PS51718">
    <property type="entry name" value="G_DYNAMIN_2"/>
    <property type="match status" value="1"/>
</dbReference>
<dbReference type="Pfam" id="PF01031">
    <property type="entry name" value="Dynamin_M"/>
    <property type="match status" value="1"/>
</dbReference>
<dbReference type="PANTHER" id="PTHR11566">
    <property type="entry name" value="DYNAMIN"/>
    <property type="match status" value="1"/>
</dbReference>
<dbReference type="AlphaFoldDB" id="A0A8H8S125"/>
<dbReference type="GO" id="GO:0003924">
    <property type="term" value="F:GTPase activity"/>
    <property type="evidence" value="ECO:0007669"/>
    <property type="project" value="InterPro"/>
</dbReference>
<dbReference type="OrthoDB" id="415706at2759"/>
<evidence type="ECO:0000313" key="7">
    <source>
        <dbReference type="Proteomes" id="UP000462212"/>
    </source>
</evidence>
<feature type="domain" description="Dynamin-type G" evidence="5">
    <location>
        <begin position="23"/>
        <end position="318"/>
    </location>
</feature>
<dbReference type="GO" id="GO:0016020">
    <property type="term" value="C:membrane"/>
    <property type="evidence" value="ECO:0007669"/>
    <property type="project" value="TreeGrafter"/>
</dbReference>
<evidence type="ECO:0000256" key="2">
    <source>
        <dbReference type="ARBA" id="ARBA00023134"/>
    </source>
</evidence>
<dbReference type="GO" id="GO:0048312">
    <property type="term" value="P:intracellular distribution of mitochondria"/>
    <property type="evidence" value="ECO:0007669"/>
    <property type="project" value="TreeGrafter"/>
</dbReference>
<accession>A0A8H8S125</accession>
<dbReference type="CDD" id="cd08771">
    <property type="entry name" value="DLP_1"/>
    <property type="match status" value="1"/>
</dbReference>
<evidence type="ECO:0000259" key="5">
    <source>
        <dbReference type="PROSITE" id="PS51718"/>
    </source>
</evidence>
<feature type="compositionally biased region" description="Low complexity" evidence="3">
    <location>
        <begin position="423"/>
        <end position="441"/>
    </location>
</feature>
<dbReference type="PANTHER" id="PTHR11566:SF215">
    <property type="entry name" value="DYNAMIN GTPASE"/>
    <property type="match status" value="1"/>
</dbReference>
<organism evidence="6 7">
    <name type="scientific">Lachnellula subtilissima</name>
    <dbReference type="NCBI Taxonomy" id="602034"/>
    <lineage>
        <taxon>Eukaryota</taxon>
        <taxon>Fungi</taxon>
        <taxon>Dikarya</taxon>
        <taxon>Ascomycota</taxon>
        <taxon>Pezizomycotina</taxon>
        <taxon>Leotiomycetes</taxon>
        <taxon>Helotiales</taxon>
        <taxon>Lachnaceae</taxon>
        <taxon>Lachnellula</taxon>
    </lineage>
</organism>
<dbReference type="PRINTS" id="PR00195">
    <property type="entry name" value="DYNAMIN"/>
</dbReference>
<dbReference type="GO" id="GO:0016559">
    <property type="term" value="P:peroxisome fission"/>
    <property type="evidence" value="ECO:0007669"/>
    <property type="project" value="TreeGrafter"/>
</dbReference>
<gene>
    <name evidence="6" type="primary">mx_0</name>
    <name evidence="6" type="ORF">LSUB1_G000388</name>
</gene>
<dbReference type="Pfam" id="PF00350">
    <property type="entry name" value="Dynamin_N"/>
    <property type="match status" value="1"/>
</dbReference>
<dbReference type="GO" id="GO:0008017">
    <property type="term" value="F:microtubule binding"/>
    <property type="evidence" value="ECO:0007669"/>
    <property type="project" value="TreeGrafter"/>
</dbReference>
<dbReference type="GO" id="GO:0005525">
    <property type="term" value="F:GTP binding"/>
    <property type="evidence" value="ECO:0007669"/>
    <property type="project" value="InterPro"/>
</dbReference>
<feature type="region of interest" description="Disordered" evidence="3">
    <location>
        <begin position="419"/>
        <end position="441"/>
    </location>
</feature>
<reference evidence="6 7" key="1">
    <citation type="submission" date="2018-05" db="EMBL/GenBank/DDBJ databases">
        <title>Genome sequencing and assembly of the regulated plant pathogen Lachnellula willkommii and related sister species for the development of diagnostic species identification markers.</title>
        <authorList>
            <person name="Giroux E."/>
            <person name="Bilodeau G."/>
        </authorList>
    </citation>
    <scope>NUCLEOTIDE SEQUENCE [LARGE SCALE GENOMIC DNA]</scope>
    <source>
        <strain evidence="6 7">CBS 197.66</strain>
    </source>
</reference>
<dbReference type="GO" id="GO:0005874">
    <property type="term" value="C:microtubule"/>
    <property type="evidence" value="ECO:0007669"/>
    <property type="project" value="TreeGrafter"/>
</dbReference>
<comment type="caution">
    <text evidence="6">The sequence shown here is derived from an EMBL/GenBank/DDBJ whole genome shotgun (WGS) entry which is preliminary data.</text>
</comment>
<dbReference type="InterPro" id="IPR027417">
    <property type="entry name" value="P-loop_NTPase"/>
</dbReference>
<evidence type="ECO:0000256" key="1">
    <source>
        <dbReference type="ARBA" id="ARBA00022741"/>
    </source>
</evidence>
<dbReference type="Gene3D" id="3.40.50.300">
    <property type="entry name" value="P-loop containing nucleotide triphosphate hydrolases"/>
    <property type="match status" value="1"/>
</dbReference>
<keyword evidence="1" id="KW-0547">Nucleotide-binding</keyword>
<dbReference type="InterPro" id="IPR001401">
    <property type="entry name" value="Dynamin_GTPase"/>
</dbReference>
<evidence type="ECO:0000256" key="3">
    <source>
        <dbReference type="SAM" id="MobiDB-lite"/>
    </source>
</evidence>
<dbReference type="InterPro" id="IPR000375">
    <property type="entry name" value="Dynamin_stalk"/>
</dbReference>
<feature type="domain" description="GED" evidence="4">
    <location>
        <begin position="631"/>
        <end position="719"/>
    </location>
</feature>
<evidence type="ECO:0000259" key="4">
    <source>
        <dbReference type="PROSITE" id="PS51388"/>
    </source>
</evidence>
<proteinExistence type="predicted"/>
<dbReference type="InterPro" id="IPR020850">
    <property type="entry name" value="GED_dom"/>
</dbReference>
<sequence length="719" mass="80901">MLAEDRSRLQKIDELYALRLDQYVSLPQLVVVGDQSSGKSSVLEGLTNLPFPRDSGLCTRHPTQIVFNRSKVSMIEASIMQASGQAESTVAALAKFGKRQVTSLDEQSFMNLLALASECMGLPPAGTKRDPEMVSFSDNILKLELSGPEYENFSVVDLPGLFRKPTLGQTTKEDMTLVRGMVARYLSNPRSIILAVVPANVDIATQEIIQMAEDADRNGQRTLGVLTKPDLVDRGAEEKILELVTNQTGRGRLELGYTIVCNRSQSELGATHDERNVREAEFFKSGPWNAVPEKRAGVKALKARLDKLLIDVTRQNFQAVAMDVRDKIRKLEGELDYLGPARETSNDQRNHLIRIASDFRGIAVKAIDAYYGRDQCFEDDDFRLATHVMEMNQNFSETIRLQGFTRSFRRNSDKVAMNRSELEISSSSTPSGSGHSLSSSDVVGSDAYREYSELDSLLHQPSSKPGKAETDIMQWITNKYDRSKGFEIGTLNPSLLPSLFFEQSRSWEYYANCHVKEVIRKIQQFNYKALDYCCRDRILSERLWTKLAQLFLPSYKEALNQVSFLVNIEQSGNLMTLNHYFADNLRKAREDRIKRRLIDLQTWATPDPQKEPLLRLSDTITAFVSNEDHTVLDLHDTLEAYYKVARKRFVDAICLQAVDHCLISSGSGPLWLFSPQYVGQMSTSELTQVAGESDAAAGLRSRLVEEIANLKAGERILED</sequence>
<keyword evidence="2" id="KW-0342">GTP-binding</keyword>
<dbReference type="SUPFAM" id="SSF52540">
    <property type="entry name" value="P-loop containing nucleoside triphosphate hydrolases"/>
    <property type="match status" value="1"/>
</dbReference>
<name>A0A8H8S125_9HELO</name>
<keyword evidence="7" id="KW-1185">Reference proteome</keyword>
<dbReference type="GO" id="GO:0006897">
    <property type="term" value="P:endocytosis"/>
    <property type="evidence" value="ECO:0007669"/>
    <property type="project" value="TreeGrafter"/>
</dbReference>
<dbReference type="EMBL" id="QGMJ01000007">
    <property type="protein sequence ID" value="TVY45716.1"/>
    <property type="molecule type" value="Genomic_DNA"/>
</dbReference>
<dbReference type="Proteomes" id="UP000462212">
    <property type="component" value="Unassembled WGS sequence"/>
</dbReference>
<protein>
    <submittedName>
        <fullName evidence="6">Interferon-induced GTP-binding protein</fullName>
    </submittedName>
</protein>
<evidence type="ECO:0000313" key="6">
    <source>
        <dbReference type="EMBL" id="TVY45716.1"/>
    </source>
</evidence>
<dbReference type="InterPro" id="IPR022812">
    <property type="entry name" value="Dynamin"/>
</dbReference>
<dbReference type="PROSITE" id="PS51388">
    <property type="entry name" value="GED"/>
    <property type="match status" value="1"/>
</dbReference>
<dbReference type="InterPro" id="IPR045063">
    <property type="entry name" value="Dynamin_N"/>
</dbReference>
<dbReference type="GO" id="GO:0005739">
    <property type="term" value="C:mitochondrion"/>
    <property type="evidence" value="ECO:0007669"/>
    <property type="project" value="TreeGrafter"/>
</dbReference>
<dbReference type="GO" id="GO:0000266">
    <property type="term" value="P:mitochondrial fission"/>
    <property type="evidence" value="ECO:0007669"/>
    <property type="project" value="TreeGrafter"/>
</dbReference>